<comment type="caution">
    <text evidence="7">The sequence shown here is derived from an EMBL/GenBank/DDBJ whole genome shotgun (WGS) entry which is preliminary data.</text>
</comment>
<keyword evidence="2" id="KW-0732">Signal</keyword>
<evidence type="ECO:0000313" key="8">
    <source>
        <dbReference type="Proteomes" id="UP001168613"/>
    </source>
</evidence>
<reference evidence="7" key="1">
    <citation type="submission" date="2021-11" db="EMBL/GenBank/DDBJ databases">
        <title>Draft genome sequence of Alcaligenes endophyticus type strain CCUG 75668T.</title>
        <authorList>
            <person name="Salva-Serra F."/>
            <person name="Duran R.E."/>
            <person name="Seeger M."/>
            <person name="Moore E.R.B."/>
            <person name="Jaen-Luchoro D."/>
        </authorList>
    </citation>
    <scope>NUCLEOTIDE SEQUENCE</scope>
    <source>
        <strain evidence="7">CCUG 75668</strain>
    </source>
</reference>
<gene>
    <name evidence="7" type="ORF">LMS43_00460</name>
</gene>
<proteinExistence type="predicted"/>
<keyword evidence="4" id="KW-0564">Palmitate</keyword>
<evidence type="ECO:0000256" key="4">
    <source>
        <dbReference type="ARBA" id="ARBA00023139"/>
    </source>
</evidence>
<protein>
    <submittedName>
        <fullName evidence="7">Lipoprotein</fullName>
    </submittedName>
</protein>
<evidence type="ECO:0000256" key="3">
    <source>
        <dbReference type="ARBA" id="ARBA00023136"/>
    </source>
</evidence>
<evidence type="ECO:0000256" key="2">
    <source>
        <dbReference type="ARBA" id="ARBA00022729"/>
    </source>
</evidence>
<keyword evidence="8" id="KW-1185">Reference proteome</keyword>
<dbReference type="EMBL" id="JAJHNU010000001">
    <property type="protein sequence ID" value="MDN4119751.1"/>
    <property type="molecule type" value="Genomic_DNA"/>
</dbReference>
<dbReference type="Proteomes" id="UP001168613">
    <property type="component" value="Unassembled WGS sequence"/>
</dbReference>
<evidence type="ECO:0000256" key="1">
    <source>
        <dbReference type="ARBA" id="ARBA00004459"/>
    </source>
</evidence>
<evidence type="ECO:0000313" key="7">
    <source>
        <dbReference type="EMBL" id="MDN4119751.1"/>
    </source>
</evidence>
<keyword evidence="6 7" id="KW-0449">Lipoprotein</keyword>
<keyword evidence="3" id="KW-0472">Membrane</keyword>
<dbReference type="Pfam" id="PF13627">
    <property type="entry name" value="LptM_cons"/>
    <property type="match status" value="1"/>
</dbReference>
<name>A0ABT8EEQ2_9BURK</name>
<keyword evidence="5" id="KW-0998">Cell outer membrane</keyword>
<evidence type="ECO:0000256" key="6">
    <source>
        <dbReference type="ARBA" id="ARBA00023288"/>
    </source>
</evidence>
<dbReference type="NCBIfam" id="NF047847">
    <property type="entry name" value="SS_mature_LptM"/>
    <property type="match status" value="1"/>
</dbReference>
<evidence type="ECO:0000256" key="5">
    <source>
        <dbReference type="ARBA" id="ARBA00023237"/>
    </source>
</evidence>
<comment type="subcellular location">
    <subcellularLocation>
        <location evidence="1">Cell outer membrane</location>
        <topology evidence="1">Lipid-anchor</topology>
    </subcellularLocation>
</comment>
<dbReference type="InterPro" id="IPR032831">
    <property type="entry name" value="LptM_cons"/>
</dbReference>
<accession>A0ABT8EEQ2</accession>
<organism evidence="7 8">
    <name type="scientific">Alcaligenes endophyticus</name>
    <dbReference type="NCBI Taxonomy" id="1929088"/>
    <lineage>
        <taxon>Bacteria</taxon>
        <taxon>Pseudomonadati</taxon>
        <taxon>Pseudomonadota</taxon>
        <taxon>Betaproteobacteria</taxon>
        <taxon>Burkholderiales</taxon>
        <taxon>Alcaligenaceae</taxon>
        <taxon>Alcaligenes</taxon>
    </lineage>
</organism>
<sequence length="33" mass="3440">MLCSCLLSACGYKGPLEHPAAQPQPPSAEQPNT</sequence>